<organism evidence="1 2">
    <name type="scientific">Shivajiella indica</name>
    <dbReference type="NCBI Taxonomy" id="872115"/>
    <lineage>
        <taxon>Bacteria</taxon>
        <taxon>Pseudomonadati</taxon>
        <taxon>Bacteroidota</taxon>
        <taxon>Cytophagia</taxon>
        <taxon>Cytophagales</taxon>
        <taxon>Cyclobacteriaceae</taxon>
        <taxon>Shivajiella</taxon>
    </lineage>
</organism>
<dbReference type="RefSeq" id="WP_380800675.1">
    <property type="nucleotide sequence ID" value="NZ_JBHUIV010000010.1"/>
</dbReference>
<evidence type="ECO:0000313" key="1">
    <source>
        <dbReference type="EMBL" id="MFD2200809.1"/>
    </source>
</evidence>
<dbReference type="Gene3D" id="2.40.30.100">
    <property type="entry name" value="AF2212/PG0164-like"/>
    <property type="match status" value="1"/>
</dbReference>
<evidence type="ECO:0000313" key="2">
    <source>
        <dbReference type="Proteomes" id="UP001597414"/>
    </source>
</evidence>
<gene>
    <name evidence="1" type="ORF">ACFSKV_04475</name>
</gene>
<dbReference type="Proteomes" id="UP001597414">
    <property type="component" value="Unassembled WGS sequence"/>
</dbReference>
<accession>A0ABW5B5P6</accession>
<protein>
    <submittedName>
        <fullName evidence="1">YdeI/OmpD-associated family protein</fullName>
    </submittedName>
</protein>
<dbReference type="Pfam" id="PF13376">
    <property type="entry name" value="OmdA"/>
    <property type="match status" value="1"/>
</dbReference>
<keyword evidence="2" id="KW-1185">Reference proteome</keyword>
<dbReference type="InterPro" id="IPR037079">
    <property type="entry name" value="AF2212/PG0164-like_sf"/>
</dbReference>
<dbReference type="EMBL" id="JBHUIV010000010">
    <property type="protein sequence ID" value="MFD2200809.1"/>
    <property type="molecule type" value="Genomic_DNA"/>
</dbReference>
<name>A0ABW5B5P6_9BACT</name>
<comment type="caution">
    <text evidence="1">The sequence shown here is derived from an EMBL/GenBank/DDBJ whole genome shotgun (WGS) entry which is preliminary data.</text>
</comment>
<proteinExistence type="predicted"/>
<reference evidence="2" key="1">
    <citation type="journal article" date="2019" name="Int. J. Syst. Evol. Microbiol.">
        <title>The Global Catalogue of Microorganisms (GCM) 10K type strain sequencing project: providing services to taxonomists for standard genome sequencing and annotation.</title>
        <authorList>
            <consortium name="The Broad Institute Genomics Platform"/>
            <consortium name="The Broad Institute Genome Sequencing Center for Infectious Disease"/>
            <person name="Wu L."/>
            <person name="Ma J."/>
        </authorList>
    </citation>
    <scope>NUCLEOTIDE SEQUENCE [LARGE SCALE GENOMIC DNA]</scope>
    <source>
        <strain evidence="2">KCTC 19812</strain>
    </source>
</reference>
<sequence length="176" mass="20572">MGKKTTFKSNLENFHSSLWQYHTPIPDEIAIEFIEGDNKRIICQLNDLPPYPAALMKTKDYWFVLINKSLLEKLKIQEGETLTISIEKDHSEYGHEMPEELQVLLDQDNLGNQYFHTLTKGKQRSLVYLVTKVKNSNSRLNKSLAIIEHLKEVKGKLDYKKLNEKIKYYNNLGPNF</sequence>